<feature type="region of interest" description="Disordered" evidence="4">
    <location>
        <begin position="603"/>
        <end position="625"/>
    </location>
</feature>
<sequence length="625" mass="70336">MINLLIVEDQKTILQLLKIYLEQESDLKIVAIANDGQVAIDKVDRFRPDVVLMDVEMPGIDGITATRIISERYPEVKVLILSTHDEDQILNQALQAGAKGYILKTTPAEELIKFIRSVYKGHLQIGSGLVQKLVPEEHPIPGEQKHPIPDKQKFPVRPPSKSFYLSLGILLNFVVWLLVVVYWRIAPLKYTSEWGIKMLQTGAGVELNLPNIGNASSGSDSAKSRQDTRTDYIYIASDRSLLEQAAEKLDMSAGDFGAPEMIVEEDGSIISLTVEGDNPLQAQQKAYIFQEVLTQKIENLRQAEIKRQEQHTQVILEAARQKLDSAQEELSTYQVSSSLSSDEQIRQLASNLEDLYRQQAELSAQEQGLNNLSQKLGQELNLSSAEATAAYQLLEDDVYQQQQAQYAQARTELANLLSRFTAENPSVVNKQAELEEATLALQQRATFLLNRAVSRQELERITYLTLDPKVKTVREEVFKDLISNDAEGQKLAAQIQELEKQRSKLENRQRNIAQEKLTKDNFQRNLQVAEAIFATTLAELDLGKENVYSLYPPIQLVKEPSLPKENQPTSPNLRTLFLAGVAGSFLVTTGLMLRWFERQPSSLRTPMSTTPLPSSSIDFKTDKFR</sequence>
<dbReference type="GO" id="GO:0000160">
    <property type="term" value="P:phosphorelay signal transduction system"/>
    <property type="evidence" value="ECO:0007669"/>
    <property type="project" value="InterPro"/>
</dbReference>
<keyword evidence="8" id="KW-1185">Reference proteome</keyword>
<feature type="coiled-coil region" evidence="3">
    <location>
        <begin position="309"/>
        <end position="365"/>
    </location>
</feature>
<keyword evidence="5" id="KW-1133">Transmembrane helix</keyword>
<dbReference type="InterPro" id="IPR011006">
    <property type="entry name" value="CheY-like_superfamily"/>
</dbReference>
<dbReference type="Gene3D" id="3.40.50.2300">
    <property type="match status" value="1"/>
</dbReference>
<evidence type="ECO:0000313" key="8">
    <source>
        <dbReference type="Proteomes" id="UP000320055"/>
    </source>
</evidence>
<dbReference type="RefSeq" id="WP_144865828.1">
    <property type="nucleotide sequence ID" value="NZ_LR213800.1"/>
</dbReference>
<dbReference type="Pfam" id="PF00072">
    <property type="entry name" value="Response_reg"/>
    <property type="match status" value="1"/>
</dbReference>
<accession>A0A563VXF1</accession>
<evidence type="ECO:0000313" key="7">
    <source>
        <dbReference type="EMBL" id="VEP16057.1"/>
    </source>
</evidence>
<dbReference type="OrthoDB" id="6148968at2"/>
<keyword evidence="5" id="KW-0812">Transmembrane</keyword>
<organism evidence="7 8">
    <name type="scientific">Hyella patelloides LEGE 07179</name>
    <dbReference type="NCBI Taxonomy" id="945734"/>
    <lineage>
        <taxon>Bacteria</taxon>
        <taxon>Bacillati</taxon>
        <taxon>Cyanobacteriota</taxon>
        <taxon>Cyanophyceae</taxon>
        <taxon>Pleurocapsales</taxon>
        <taxon>Hyellaceae</taxon>
        <taxon>Hyella</taxon>
    </lineage>
</organism>
<dbReference type="InterPro" id="IPR001789">
    <property type="entry name" value="Sig_transdc_resp-reg_receiver"/>
</dbReference>
<proteinExistence type="predicted"/>
<keyword evidence="2" id="KW-0597">Phosphoprotein</keyword>
<evidence type="ECO:0000256" key="5">
    <source>
        <dbReference type="SAM" id="Phobius"/>
    </source>
</evidence>
<keyword evidence="3" id="KW-0175">Coiled coil</keyword>
<evidence type="ECO:0000256" key="1">
    <source>
        <dbReference type="ARBA" id="ARBA00023125"/>
    </source>
</evidence>
<dbReference type="CDD" id="cd17535">
    <property type="entry name" value="REC_NarL-like"/>
    <property type="match status" value="1"/>
</dbReference>
<evidence type="ECO:0000256" key="3">
    <source>
        <dbReference type="SAM" id="Coils"/>
    </source>
</evidence>
<dbReference type="PANTHER" id="PTHR43214">
    <property type="entry name" value="TWO-COMPONENT RESPONSE REGULATOR"/>
    <property type="match status" value="1"/>
</dbReference>
<feature type="modified residue" description="4-aspartylphosphate" evidence="2">
    <location>
        <position position="54"/>
    </location>
</feature>
<feature type="compositionally biased region" description="Low complexity" evidence="4">
    <location>
        <begin position="603"/>
        <end position="616"/>
    </location>
</feature>
<keyword evidence="5" id="KW-0472">Membrane</keyword>
<feature type="transmembrane region" description="Helical" evidence="5">
    <location>
        <begin position="163"/>
        <end position="183"/>
    </location>
</feature>
<dbReference type="GO" id="GO:0003677">
    <property type="term" value="F:DNA binding"/>
    <property type="evidence" value="ECO:0007669"/>
    <property type="project" value="UniProtKB-KW"/>
</dbReference>
<dbReference type="SUPFAM" id="SSF52172">
    <property type="entry name" value="CheY-like"/>
    <property type="match status" value="1"/>
</dbReference>
<keyword evidence="1" id="KW-0238">DNA-binding</keyword>
<protein>
    <recommendedName>
        <fullName evidence="6">Response regulatory domain-containing protein</fullName>
    </recommendedName>
</protein>
<dbReference type="AlphaFoldDB" id="A0A563VXF1"/>
<dbReference type="Proteomes" id="UP000320055">
    <property type="component" value="Unassembled WGS sequence"/>
</dbReference>
<dbReference type="PROSITE" id="PS50110">
    <property type="entry name" value="RESPONSE_REGULATORY"/>
    <property type="match status" value="1"/>
</dbReference>
<evidence type="ECO:0000259" key="6">
    <source>
        <dbReference type="PROSITE" id="PS50110"/>
    </source>
</evidence>
<name>A0A563VXF1_9CYAN</name>
<evidence type="ECO:0000256" key="4">
    <source>
        <dbReference type="SAM" id="MobiDB-lite"/>
    </source>
</evidence>
<reference evidence="7 8" key="1">
    <citation type="submission" date="2019-01" db="EMBL/GenBank/DDBJ databases">
        <authorList>
            <person name="Brito A."/>
        </authorList>
    </citation>
    <scope>NUCLEOTIDE SEQUENCE [LARGE SCALE GENOMIC DNA]</scope>
    <source>
        <strain evidence="7">1</strain>
    </source>
</reference>
<feature type="domain" description="Response regulatory" evidence="6">
    <location>
        <begin position="3"/>
        <end position="119"/>
    </location>
</feature>
<gene>
    <name evidence="7" type="ORF">H1P_400013</name>
</gene>
<dbReference type="InterPro" id="IPR039420">
    <property type="entry name" value="WalR-like"/>
</dbReference>
<dbReference type="PANTHER" id="PTHR43214:SF43">
    <property type="entry name" value="TWO-COMPONENT RESPONSE REGULATOR"/>
    <property type="match status" value="1"/>
</dbReference>
<dbReference type="InterPro" id="IPR058245">
    <property type="entry name" value="NreC/VraR/RcsB-like_REC"/>
</dbReference>
<evidence type="ECO:0000256" key="2">
    <source>
        <dbReference type="PROSITE-ProRule" id="PRU00169"/>
    </source>
</evidence>
<feature type="coiled-coil region" evidence="3">
    <location>
        <begin position="488"/>
        <end position="525"/>
    </location>
</feature>
<dbReference type="SMART" id="SM00448">
    <property type="entry name" value="REC"/>
    <property type="match status" value="1"/>
</dbReference>
<dbReference type="EMBL" id="CAACVJ010000335">
    <property type="protein sequence ID" value="VEP16057.1"/>
    <property type="molecule type" value="Genomic_DNA"/>
</dbReference>